<keyword evidence="3 5" id="KW-1133">Transmembrane helix</keyword>
<dbReference type="AlphaFoldDB" id="A0A8B2NLX6"/>
<evidence type="ECO:0000259" key="6">
    <source>
        <dbReference type="Pfam" id="PF01699"/>
    </source>
</evidence>
<accession>A0A8B2NLX6</accession>
<comment type="subcellular location">
    <subcellularLocation>
        <location evidence="1">Membrane</location>
        <topology evidence="1">Multi-pass membrane protein</topology>
    </subcellularLocation>
</comment>
<name>A0A8B2NLX6_9HYPH</name>
<keyword evidence="2 5" id="KW-0812">Transmembrane</keyword>
<feature type="transmembrane region" description="Helical" evidence="5">
    <location>
        <begin position="174"/>
        <end position="193"/>
    </location>
</feature>
<keyword evidence="4 5" id="KW-0472">Membrane</keyword>
<dbReference type="Pfam" id="PF01699">
    <property type="entry name" value="Na_Ca_ex"/>
    <property type="match status" value="2"/>
</dbReference>
<dbReference type="OrthoDB" id="9787814at2"/>
<evidence type="ECO:0000256" key="3">
    <source>
        <dbReference type="ARBA" id="ARBA00022989"/>
    </source>
</evidence>
<feature type="transmembrane region" description="Helical" evidence="5">
    <location>
        <begin position="74"/>
        <end position="96"/>
    </location>
</feature>
<reference evidence="7 8" key="1">
    <citation type="submission" date="2018-05" db="EMBL/GenBank/DDBJ databases">
        <title>Acuticoccus sediminis sp. nov., isolated from deep-sea sediment of Indian Ocean.</title>
        <authorList>
            <person name="Liu X."/>
            <person name="Lai Q."/>
            <person name="Du Y."/>
            <person name="Sun F."/>
            <person name="Zhang X."/>
            <person name="Wang S."/>
            <person name="Shao Z."/>
        </authorList>
    </citation>
    <scope>NUCLEOTIDE SEQUENCE [LARGE SCALE GENOMIC DNA]</scope>
    <source>
        <strain evidence="7 8">PTG4-2</strain>
    </source>
</reference>
<dbReference type="RefSeq" id="WP_111346704.1">
    <property type="nucleotide sequence ID" value="NZ_JAIWKD010000008.1"/>
</dbReference>
<dbReference type="GO" id="GO:0005886">
    <property type="term" value="C:plasma membrane"/>
    <property type="evidence" value="ECO:0007669"/>
    <property type="project" value="TreeGrafter"/>
</dbReference>
<feature type="transmembrane region" description="Helical" evidence="5">
    <location>
        <begin position="266"/>
        <end position="287"/>
    </location>
</feature>
<organism evidence="7 8">
    <name type="scientific">Acuticoccus sediminis</name>
    <dbReference type="NCBI Taxonomy" id="2184697"/>
    <lineage>
        <taxon>Bacteria</taxon>
        <taxon>Pseudomonadati</taxon>
        <taxon>Pseudomonadota</taxon>
        <taxon>Alphaproteobacteria</taxon>
        <taxon>Hyphomicrobiales</taxon>
        <taxon>Amorphaceae</taxon>
        <taxon>Acuticoccus</taxon>
    </lineage>
</organism>
<evidence type="ECO:0000256" key="1">
    <source>
        <dbReference type="ARBA" id="ARBA00004141"/>
    </source>
</evidence>
<feature type="transmembrane region" description="Helical" evidence="5">
    <location>
        <begin position="328"/>
        <end position="350"/>
    </location>
</feature>
<evidence type="ECO:0000313" key="8">
    <source>
        <dbReference type="Proteomes" id="UP000249590"/>
    </source>
</evidence>
<dbReference type="InterPro" id="IPR052946">
    <property type="entry name" value="Alkaline_pH_Ca-Antiporter"/>
</dbReference>
<dbReference type="PANTHER" id="PTHR37958:SF1">
    <property type="entry name" value="SODIUM-POTASSIUM_PROTON ANTIPORTER CHAA"/>
    <property type="match status" value="1"/>
</dbReference>
<feature type="transmembrane region" description="Helical" evidence="5">
    <location>
        <begin position="357"/>
        <end position="374"/>
    </location>
</feature>
<feature type="transmembrane region" description="Helical" evidence="5">
    <location>
        <begin position="142"/>
        <end position="162"/>
    </location>
</feature>
<feature type="transmembrane region" description="Helical" evidence="5">
    <location>
        <begin position="299"/>
        <end position="322"/>
    </location>
</feature>
<dbReference type="InterPro" id="IPR004837">
    <property type="entry name" value="NaCa_Exmemb"/>
</dbReference>
<protein>
    <submittedName>
        <fullName evidence="7">Calcium:proton antiporter</fullName>
    </submittedName>
</protein>
<dbReference type="PANTHER" id="PTHR37958">
    <property type="entry name" value="SODIUM-POTASSIUM/PROTON ANTIPORTER CHAA"/>
    <property type="match status" value="1"/>
</dbReference>
<feature type="transmembrane region" description="Helical" evidence="5">
    <location>
        <begin position="229"/>
        <end position="246"/>
    </location>
</feature>
<evidence type="ECO:0000313" key="7">
    <source>
        <dbReference type="EMBL" id="RAI00607.1"/>
    </source>
</evidence>
<sequence length="378" mass="39634">MPHLGKSLVREWPIALIWVSFALLTLWGSALKPELVGNAGSFLVLAVIFVVMLAAVFTVVHHAECLAEIFGEPFGTLILTLSVIGIEVALITAVMLTGPNAPTLARDTMFSVLMIVLNGLVGLSLLLGGLRHGLQVFNLSGANAYLVVLLPVAVTSLILPTFTTSAPGGGLSGLQTVFQIAMSIVLYAIFLLFQTVQNPKVFQQPADGTEADLFDDGGPGEHGHTPGNAIFHIFALLLTLLPLVLMSKKLAIYVDHGITQVGAPVAMGGFIVAIMILTPEGLAALSAARHNQLQRAVNICLGSALATIGLTVPAVLAAAWFVDRPIELGLSPPGVVILSLSLGISIATFVGSRTNSLQGVVHLAVFLAYIILIFDGDF</sequence>
<gene>
    <name evidence="7" type="ORF">DLJ53_15225</name>
</gene>
<comment type="caution">
    <text evidence="7">The sequence shown here is derived from an EMBL/GenBank/DDBJ whole genome shotgun (WGS) entry which is preliminary data.</text>
</comment>
<evidence type="ECO:0000256" key="2">
    <source>
        <dbReference type="ARBA" id="ARBA00022692"/>
    </source>
</evidence>
<dbReference type="GO" id="GO:0015385">
    <property type="term" value="F:sodium:proton antiporter activity"/>
    <property type="evidence" value="ECO:0007669"/>
    <property type="project" value="TreeGrafter"/>
</dbReference>
<feature type="domain" description="Sodium/calcium exchanger membrane region" evidence="6">
    <location>
        <begin position="41"/>
        <end position="195"/>
    </location>
</feature>
<feature type="transmembrane region" description="Helical" evidence="5">
    <location>
        <begin position="108"/>
        <end position="130"/>
    </location>
</feature>
<evidence type="ECO:0000256" key="4">
    <source>
        <dbReference type="ARBA" id="ARBA00023136"/>
    </source>
</evidence>
<feature type="domain" description="Sodium/calcium exchanger membrane region" evidence="6">
    <location>
        <begin position="235"/>
        <end position="373"/>
    </location>
</feature>
<proteinExistence type="predicted"/>
<keyword evidence="8" id="KW-1185">Reference proteome</keyword>
<dbReference type="Proteomes" id="UP000249590">
    <property type="component" value="Unassembled WGS sequence"/>
</dbReference>
<dbReference type="GO" id="GO:0015386">
    <property type="term" value="F:potassium:proton antiporter activity"/>
    <property type="evidence" value="ECO:0007669"/>
    <property type="project" value="TreeGrafter"/>
</dbReference>
<feature type="transmembrane region" description="Helical" evidence="5">
    <location>
        <begin position="12"/>
        <end position="30"/>
    </location>
</feature>
<dbReference type="EMBL" id="QHHQ01000003">
    <property type="protein sequence ID" value="RAI00607.1"/>
    <property type="molecule type" value="Genomic_DNA"/>
</dbReference>
<feature type="transmembrane region" description="Helical" evidence="5">
    <location>
        <begin position="42"/>
        <end position="62"/>
    </location>
</feature>
<evidence type="ECO:0000256" key="5">
    <source>
        <dbReference type="SAM" id="Phobius"/>
    </source>
</evidence>